<dbReference type="AlphaFoldDB" id="A0A1B2EB88"/>
<proteinExistence type="predicted"/>
<evidence type="ECO:0000313" key="1">
    <source>
        <dbReference type="EMBL" id="ANY77207.1"/>
    </source>
</evidence>
<dbReference type="EMBL" id="CP016616">
    <property type="protein sequence ID" value="ANY77207.1"/>
    <property type="molecule type" value="Genomic_DNA"/>
</dbReference>
<dbReference type="Pfam" id="PF05990">
    <property type="entry name" value="DUF900"/>
    <property type="match status" value="1"/>
</dbReference>
<sequence>MVSASIRAIAETRGRGKVHFIAHSRGTDVLGPALQQLGIKSYIARTSASERLWIASVVLFAPDIDLDVASSKIFSAVFDPTCPTARCGGPSEPSRRGTCT</sequence>
<protein>
    <submittedName>
        <fullName evidence="1">Uncharacterized protein</fullName>
    </submittedName>
</protein>
<dbReference type="InterPro" id="IPR010297">
    <property type="entry name" value="DUF900_hydrolase"/>
</dbReference>
<name>A0A1B2EB88_9HYPH</name>
<organism evidence="1">
    <name type="scientific">Microvirga ossetica</name>
    <dbReference type="NCBI Taxonomy" id="1882682"/>
    <lineage>
        <taxon>Bacteria</taxon>
        <taxon>Pseudomonadati</taxon>
        <taxon>Pseudomonadota</taxon>
        <taxon>Alphaproteobacteria</taxon>
        <taxon>Hyphomicrobiales</taxon>
        <taxon>Methylobacteriaceae</taxon>
        <taxon>Microvirga</taxon>
    </lineage>
</organism>
<gene>
    <name evidence="1" type="ORF">BB934_02410</name>
</gene>
<dbReference type="RefSeq" id="WP_162299136.1">
    <property type="nucleotide sequence ID" value="NZ_CP016616.1"/>
</dbReference>
<accession>A0A1B2EB88</accession>
<dbReference type="KEGG" id="moc:BB934_02410"/>
<reference evidence="1" key="1">
    <citation type="submission" date="2016-07" db="EMBL/GenBank/DDBJ databases">
        <title>Microvirga ossetica sp. nov. a new species of rhizobia isolated from root nodules of the legume species Vicia alpestris Steven originated from North Ossetia region in the Caucasus.</title>
        <authorList>
            <person name="Safronova V.I."/>
            <person name="Kuznetsova I.G."/>
            <person name="Sazanova A.L."/>
            <person name="Belimov A."/>
            <person name="Andronov E."/>
            <person name="Osledkin Y.S."/>
            <person name="Onishchuk O.P."/>
            <person name="Kurchak O.N."/>
            <person name="Shaposhnikov A.I."/>
            <person name="Willems A."/>
            <person name="Tikhonovich I.A."/>
        </authorList>
    </citation>
    <scope>NUCLEOTIDE SEQUENCE [LARGE SCALE GENOMIC DNA]</scope>
    <source>
        <strain evidence="1">V5/3M</strain>
    </source>
</reference>